<organism evidence="13 14">
    <name type="scientific">Tunturiibacter lichenicola</name>
    <dbReference type="NCBI Taxonomy" id="2051959"/>
    <lineage>
        <taxon>Bacteria</taxon>
        <taxon>Pseudomonadati</taxon>
        <taxon>Acidobacteriota</taxon>
        <taxon>Terriglobia</taxon>
        <taxon>Terriglobales</taxon>
        <taxon>Acidobacteriaceae</taxon>
        <taxon>Tunturiibacter</taxon>
    </lineage>
</organism>
<keyword evidence="3 10" id="KW-0436">Ligase</keyword>
<dbReference type="Gene3D" id="1.10.240.10">
    <property type="entry name" value="Tyrosyl-Transfer RNA Synthetase"/>
    <property type="match status" value="1"/>
</dbReference>
<dbReference type="HAMAP" id="MF_02007">
    <property type="entry name" value="Tyr_tRNA_synth_type2"/>
    <property type="match status" value="1"/>
</dbReference>
<dbReference type="Proteomes" id="UP000569092">
    <property type="component" value="Unassembled WGS sequence"/>
</dbReference>
<evidence type="ECO:0000313" key="13">
    <source>
        <dbReference type="EMBL" id="MBB5344986.1"/>
    </source>
</evidence>
<comment type="subunit">
    <text evidence="1 10">Homodimer.</text>
</comment>
<comment type="similarity">
    <text evidence="10">Belongs to the class-I aminoacyl-tRNA synthetase family. TyrS type 2 subfamily.</text>
</comment>
<sequence length="435" mass="48343">MPTFAPLEDQLDLITKGAAEIVPLEALKERISKSIATGVPMRIKAGFDPTAPDLHLGHTVLLRKLKHFQSLGHTVIFLIGDSTALIGDPTGRNATRKPLTPEQIAANAETYKEQVFKILDPEKTEVRYNSEWLDKLSYYDMVKLMAQFTVSQMLEREDFHKRFNEEQPIALHELIYPIAQGYDSVALECDVELGGTDQKFNLMRGRDLQKHFGQPQQIVLMTSIIEGLDGVQKMSKSLGNAIGVHEPAGQMYGKLMSISDELMWKYWTMLTDLRGSEIARMQTDVVAGVLHPMQAKKNLAWTITRDFHSKEEADTAAESWTKMFQQRGVSEDVSVVKIDLRDEGLMAMKSGDGGMLIATSDPELGTEIRLAKLLIQAGLAASAGEATRKLAENAVSVNGEKLQAGKIMKTVSREFLGESPTLRLGKKSVRVEWVS</sequence>
<evidence type="ECO:0000256" key="6">
    <source>
        <dbReference type="ARBA" id="ARBA00022884"/>
    </source>
</evidence>
<feature type="binding site" evidence="10">
    <location>
        <position position="236"/>
    </location>
    <ligand>
        <name>ATP</name>
        <dbReference type="ChEBI" id="CHEBI:30616"/>
    </ligand>
</feature>
<dbReference type="InterPro" id="IPR024088">
    <property type="entry name" value="Tyr-tRNA-ligase_bac-type"/>
</dbReference>
<feature type="short sequence motif" description="'HIGH' region" evidence="10">
    <location>
        <begin position="49"/>
        <end position="58"/>
    </location>
</feature>
<dbReference type="SUPFAM" id="SSF55174">
    <property type="entry name" value="Alpha-L RNA-binding motif"/>
    <property type="match status" value="1"/>
</dbReference>
<dbReference type="FunFam" id="3.40.50.620:FF:000061">
    <property type="entry name" value="Tyrosine--tRNA ligase"/>
    <property type="match status" value="1"/>
</dbReference>
<comment type="catalytic activity">
    <reaction evidence="9 10">
        <text>tRNA(Tyr) + L-tyrosine + ATP = L-tyrosyl-tRNA(Tyr) + AMP + diphosphate + H(+)</text>
        <dbReference type="Rhea" id="RHEA:10220"/>
        <dbReference type="Rhea" id="RHEA-COMP:9706"/>
        <dbReference type="Rhea" id="RHEA-COMP:9707"/>
        <dbReference type="ChEBI" id="CHEBI:15378"/>
        <dbReference type="ChEBI" id="CHEBI:30616"/>
        <dbReference type="ChEBI" id="CHEBI:33019"/>
        <dbReference type="ChEBI" id="CHEBI:58315"/>
        <dbReference type="ChEBI" id="CHEBI:78442"/>
        <dbReference type="ChEBI" id="CHEBI:78536"/>
        <dbReference type="ChEBI" id="CHEBI:456215"/>
        <dbReference type="EC" id="6.1.1.1"/>
    </reaction>
</comment>
<dbReference type="GO" id="GO:0003723">
    <property type="term" value="F:RNA binding"/>
    <property type="evidence" value="ECO:0007669"/>
    <property type="project" value="UniProtKB-KW"/>
</dbReference>
<reference evidence="13 14" key="1">
    <citation type="submission" date="2020-08" db="EMBL/GenBank/DDBJ databases">
        <title>Genomic Encyclopedia of Type Strains, Phase IV (KMG-V): Genome sequencing to study the core and pangenomes of soil and plant-associated prokaryotes.</title>
        <authorList>
            <person name="Whitman W."/>
        </authorList>
    </citation>
    <scope>NUCLEOTIDE SEQUENCE [LARGE SCALE GENOMIC DNA]</scope>
    <source>
        <strain evidence="13 14">M8US30</strain>
    </source>
</reference>
<dbReference type="InterPro" id="IPR001412">
    <property type="entry name" value="aa-tRNA-synth_I_CS"/>
</dbReference>
<dbReference type="GO" id="GO:0005829">
    <property type="term" value="C:cytosol"/>
    <property type="evidence" value="ECO:0007669"/>
    <property type="project" value="TreeGrafter"/>
</dbReference>
<evidence type="ECO:0000256" key="4">
    <source>
        <dbReference type="ARBA" id="ARBA00022741"/>
    </source>
</evidence>
<dbReference type="InterPro" id="IPR036986">
    <property type="entry name" value="S4_RNA-bd_sf"/>
</dbReference>
<dbReference type="EMBL" id="JACHDZ010000004">
    <property type="protein sequence ID" value="MBB5344986.1"/>
    <property type="molecule type" value="Genomic_DNA"/>
</dbReference>
<protein>
    <recommendedName>
        <fullName evidence="10">Tyrosine--tRNA ligase</fullName>
        <ecNumber evidence="10">6.1.1.1</ecNumber>
    </recommendedName>
    <alternativeName>
        <fullName evidence="10">Tyrosyl-tRNA synthetase</fullName>
        <shortName evidence="10">TyrRS</shortName>
    </alternativeName>
</protein>
<evidence type="ECO:0000256" key="11">
    <source>
        <dbReference type="PROSITE-ProRule" id="PRU00182"/>
    </source>
</evidence>
<comment type="caution">
    <text evidence="13">The sequence shown here is derived from an EMBL/GenBank/DDBJ whole genome shotgun (WGS) entry which is preliminary data.</text>
</comment>
<dbReference type="GO" id="GO:0004831">
    <property type="term" value="F:tyrosine-tRNA ligase activity"/>
    <property type="evidence" value="ECO:0007669"/>
    <property type="project" value="UniProtKB-UniRule"/>
</dbReference>
<dbReference type="InterPro" id="IPR002305">
    <property type="entry name" value="aa-tRNA-synth_Ic"/>
</dbReference>
<dbReference type="InterPro" id="IPR014729">
    <property type="entry name" value="Rossmann-like_a/b/a_fold"/>
</dbReference>
<dbReference type="InterPro" id="IPR002307">
    <property type="entry name" value="Tyr-tRNA-ligase"/>
</dbReference>
<evidence type="ECO:0000256" key="5">
    <source>
        <dbReference type="ARBA" id="ARBA00022840"/>
    </source>
</evidence>
<accession>A0A7W8N5X1</accession>
<evidence type="ECO:0000256" key="10">
    <source>
        <dbReference type="HAMAP-Rule" id="MF_02007"/>
    </source>
</evidence>
<dbReference type="Pfam" id="PF22421">
    <property type="entry name" value="SYY_C-terminal"/>
    <property type="match status" value="1"/>
</dbReference>
<dbReference type="EC" id="6.1.1.1" evidence="10"/>
<dbReference type="PROSITE" id="PS50889">
    <property type="entry name" value="S4"/>
    <property type="match status" value="1"/>
</dbReference>
<dbReference type="AlphaFoldDB" id="A0A7W8N5X1"/>
<dbReference type="SUPFAM" id="SSF52374">
    <property type="entry name" value="Nucleotidylyl transferase"/>
    <property type="match status" value="1"/>
</dbReference>
<feature type="domain" description="Tyrosine--tRNA ligase SYY-like C-terminal" evidence="12">
    <location>
        <begin position="366"/>
        <end position="428"/>
    </location>
</feature>
<evidence type="ECO:0000256" key="2">
    <source>
        <dbReference type="ARBA" id="ARBA00022490"/>
    </source>
</evidence>
<evidence type="ECO:0000259" key="12">
    <source>
        <dbReference type="Pfam" id="PF22421"/>
    </source>
</evidence>
<keyword evidence="8 10" id="KW-0030">Aminoacyl-tRNA synthetase</keyword>
<dbReference type="Pfam" id="PF00579">
    <property type="entry name" value="tRNA-synt_1b"/>
    <property type="match status" value="1"/>
</dbReference>
<dbReference type="PROSITE" id="PS00178">
    <property type="entry name" value="AA_TRNA_LIGASE_I"/>
    <property type="match status" value="1"/>
</dbReference>
<dbReference type="InterPro" id="IPR054608">
    <property type="entry name" value="SYY-like_C"/>
</dbReference>
<gene>
    <name evidence="10" type="primary">tyrS</name>
    <name evidence="13" type="ORF">HDF10_002972</name>
</gene>
<dbReference type="PANTHER" id="PTHR11766:SF1">
    <property type="entry name" value="TYROSINE--TRNA LIGASE"/>
    <property type="match status" value="1"/>
</dbReference>
<comment type="subcellular location">
    <subcellularLocation>
        <location evidence="10">Cytoplasm</location>
    </subcellularLocation>
</comment>
<keyword evidence="2 10" id="KW-0963">Cytoplasm</keyword>
<evidence type="ECO:0000313" key="14">
    <source>
        <dbReference type="Proteomes" id="UP000569092"/>
    </source>
</evidence>
<evidence type="ECO:0000256" key="7">
    <source>
        <dbReference type="ARBA" id="ARBA00022917"/>
    </source>
</evidence>
<keyword evidence="5 10" id="KW-0067">ATP-binding</keyword>
<dbReference type="PANTHER" id="PTHR11766">
    <property type="entry name" value="TYROSYL-TRNA SYNTHETASE"/>
    <property type="match status" value="1"/>
</dbReference>
<evidence type="ECO:0000256" key="1">
    <source>
        <dbReference type="ARBA" id="ARBA00011738"/>
    </source>
</evidence>
<keyword evidence="4 10" id="KW-0547">Nucleotide-binding</keyword>
<feature type="short sequence motif" description="'KMSKS' region" evidence="10">
    <location>
        <begin position="233"/>
        <end position="237"/>
    </location>
</feature>
<comment type="function">
    <text evidence="10">Catalyzes the attachment of tyrosine to tRNA(Tyr) in a two-step reaction: tyrosine is first activated by ATP to form Tyr-AMP and then transferred to the acceptor end of tRNA(Tyr).</text>
</comment>
<evidence type="ECO:0000256" key="8">
    <source>
        <dbReference type="ARBA" id="ARBA00023146"/>
    </source>
</evidence>
<dbReference type="Gene3D" id="3.10.290.10">
    <property type="entry name" value="RNA-binding S4 domain"/>
    <property type="match status" value="1"/>
</dbReference>
<keyword evidence="6 11" id="KW-0694">RNA-binding</keyword>
<dbReference type="InterPro" id="IPR024108">
    <property type="entry name" value="Tyr-tRNA-ligase_bac_2"/>
</dbReference>
<dbReference type="NCBIfam" id="TIGR00234">
    <property type="entry name" value="tyrS"/>
    <property type="match status" value="1"/>
</dbReference>
<dbReference type="PRINTS" id="PR01040">
    <property type="entry name" value="TRNASYNTHTYR"/>
</dbReference>
<dbReference type="Gene3D" id="3.40.50.620">
    <property type="entry name" value="HUPs"/>
    <property type="match status" value="1"/>
</dbReference>
<dbReference type="CDD" id="cd00805">
    <property type="entry name" value="TyrRS_core"/>
    <property type="match status" value="1"/>
</dbReference>
<keyword evidence="7 10" id="KW-0648">Protein biosynthesis</keyword>
<dbReference type="CDD" id="cd00165">
    <property type="entry name" value="S4"/>
    <property type="match status" value="1"/>
</dbReference>
<name>A0A7W8N5X1_9BACT</name>
<evidence type="ECO:0000256" key="9">
    <source>
        <dbReference type="ARBA" id="ARBA00048248"/>
    </source>
</evidence>
<evidence type="ECO:0000256" key="3">
    <source>
        <dbReference type="ARBA" id="ARBA00022598"/>
    </source>
</evidence>
<dbReference type="GO" id="GO:0005524">
    <property type="term" value="F:ATP binding"/>
    <property type="evidence" value="ECO:0007669"/>
    <property type="project" value="UniProtKB-UniRule"/>
</dbReference>
<proteinExistence type="inferred from homology"/>
<dbReference type="GO" id="GO:0006437">
    <property type="term" value="P:tyrosyl-tRNA aminoacylation"/>
    <property type="evidence" value="ECO:0007669"/>
    <property type="project" value="UniProtKB-UniRule"/>
</dbReference>